<gene>
    <name evidence="2" type="ORF">AMPC_35680</name>
</gene>
<dbReference type="SUPFAM" id="SSF63825">
    <property type="entry name" value="YWTD domain"/>
    <property type="match status" value="1"/>
</dbReference>
<feature type="signal peptide" evidence="1">
    <location>
        <begin position="1"/>
        <end position="21"/>
    </location>
</feature>
<organism evidence="2 3">
    <name type="scientific">Anaeromyxobacter paludicola</name>
    <dbReference type="NCBI Taxonomy" id="2918171"/>
    <lineage>
        <taxon>Bacteria</taxon>
        <taxon>Pseudomonadati</taxon>
        <taxon>Myxococcota</taxon>
        <taxon>Myxococcia</taxon>
        <taxon>Myxococcales</taxon>
        <taxon>Cystobacterineae</taxon>
        <taxon>Anaeromyxobacteraceae</taxon>
        <taxon>Anaeromyxobacter</taxon>
    </lineage>
</organism>
<dbReference type="PANTHER" id="PTHR47197">
    <property type="entry name" value="PROTEIN NIRF"/>
    <property type="match status" value="1"/>
</dbReference>
<dbReference type="PANTHER" id="PTHR47197:SF3">
    <property type="entry name" value="DIHYDRO-HEME D1 DEHYDROGENASE"/>
    <property type="match status" value="1"/>
</dbReference>
<dbReference type="Gene3D" id="2.130.10.10">
    <property type="entry name" value="YVTN repeat-like/Quinoprotein amine dehydrogenase"/>
    <property type="match status" value="1"/>
</dbReference>
<accession>A0ABM7XF05</accession>
<dbReference type="PROSITE" id="PS51257">
    <property type="entry name" value="PROKAR_LIPOPROTEIN"/>
    <property type="match status" value="1"/>
</dbReference>
<protein>
    <recommendedName>
        <fullName evidence="4">Lipoprotein</fullName>
    </recommendedName>
</protein>
<name>A0ABM7XF05_9BACT</name>
<dbReference type="InterPro" id="IPR015943">
    <property type="entry name" value="WD40/YVTN_repeat-like_dom_sf"/>
</dbReference>
<evidence type="ECO:0008006" key="4">
    <source>
        <dbReference type="Google" id="ProtNLM"/>
    </source>
</evidence>
<evidence type="ECO:0000313" key="3">
    <source>
        <dbReference type="Proteomes" id="UP001162734"/>
    </source>
</evidence>
<dbReference type="InterPro" id="IPR051200">
    <property type="entry name" value="Host-pathogen_enzymatic-act"/>
</dbReference>
<sequence length="423" mass="42145">MKRTALTTLLLVALAALSGCSKDLVCAGDQLVCSDACTSIRTDAKNCGACGHACGSGEACQAGVCTDCAATGTCAVAVYAACFDTNAIQGATQDLVAAGEPLATDAGPDALVPVGGELWVANDLSNTLSRVTFAGTRAIQNQAVTLTSVGYSDLSYLAVHAGLLYASNAPAGTLVVIDPVAKAVRDEIPLGAAGEGVNPQGIGFVQDRAYVALQANYGYAPLNAVAVVDVSKEATCAHPASGSCGQVLARIDAGANALPYRVLPFTEGVGATGKVYVTLANLDASFNPAGDGKLAVIDPSTQTVAQTVTLTGCQDPAELALVGSTLWVACGFQAYGTTPPATGAGFLPVDLSTSVPTVQSLVATTQQPGSVALCGGKIYAGDRASGAMLRLDPAARTVTVSGSPICPANSHGNALVSAVSCAL</sequence>
<dbReference type="EMBL" id="AP025592">
    <property type="protein sequence ID" value="BDG10455.1"/>
    <property type="molecule type" value="Genomic_DNA"/>
</dbReference>
<keyword evidence="3" id="KW-1185">Reference proteome</keyword>
<dbReference type="Proteomes" id="UP001162734">
    <property type="component" value="Chromosome"/>
</dbReference>
<evidence type="ECO:0000256" key="1">
    <source>
        <dbReference type="SAM" id="SignalP"/>
    </source>
</evidence>
<keyword evidence="1" id="KW-0732">Signal</keyword>
<feature type="chain" id="PRO_5045668351" description="Lipoprotein" evidence="1">
    <location>
        <begin position="22"/>
        <end position="423"/>
    </location>
</feature>
<proteinExistence type="predicted"/>
<dbReference type="RefSeq" id="WP_248342950.1">
    <property type="nucleotide sequence ID" value="NZ_AP025592.1"/>
</dbReference>
<evidence type="ECO:0000313" key="2">
    <source>
        <dbReference type="EMBL" id="BDG10455.1"/>
    </source>
</evidence>
<reference evidence="3" key="1">
    <citation type="journal article" date="2022" name="Int. J. Syst. Evol. Microbiol.">
        <title>Anaeromyxobacter oryzae sp. nov., Anaeromyxobacter diazotrophicus sp. nov. and Anaeromyxobacter paludicola sp. nov., isolated from paddy soils.</title>
        <authorList>
            <person name="Itoh H."/>
            <person name="Xu Z."/>
            <person name="Mise K."/>
            <person name="Masuda Y."/>
            <person name="Ushijima N."/>
            <person name="Hayakawa C."/>
            <person name="Shiratori Y."/>
            <person name="Senoo K."/>
        </authorList>
    </citation>
    <scope>NUCLEOTIDE SEQUENCE [LARGE SCALE GENOMIC DNA]</scope>
    <source>
        <strain evidence="3">Red630</strain>
    </source>
</reference>